<dbReference type="EMBL" id="GIKN01007579">
    <property type="protein sequence ID" value="NIE49852.1"/>
    <property type="molecule type" value="Transcribed_RNA"/>
</dbReference>
<reference evidence="1" key="1">
    <citation type="submission" date="2020-03" db="EMBL/GenBank/DDBJ databases">
        <title>A transcriptome and proteome of the tick Rhipicephalus microplus shaped by the genetic composition of its hosts and developmental stage.</title>
        <authorList>
            <person name="Garcia G.R."/>
            <person name="Ribeiro J.M.C."/>
            <person name="Maruyama S.R."/>
            <person name="Gardinasse L.G."/>
            <person name="Nelson K."/>
            <person name="Ferreira B.R."/>
            <person name="Andrade T.G."/>
            <person name="Santos I.K.F.M."/>
        </authorList>
    </citation>
    <scope>NUCLEOTIDE SEQUENCE</scope>
    <source>
        <strain evidence="1">NSGR</strain>
        <tissue evidence="1">Salivary glands</tissue>
    </source>
</reference>
<dbReference type="AlphaFoldDB" id="A0A6G5AFT4"/>
<proteinExistence type="predicted"/>
<organism evidence="1">
    <name type="scientific">Rhipicephalus microplus</name>
    <name type="common">Cattle tick</name>
    <name type="synonym">Boophilus microplus</name>
    <dbReference type="NCBI Taxonomy" id="6941"/>
    <lineage>
        <taxon>Eukaryota</taxon>
        <taxon>Metazoa</taxon>
        <taxon>Ecdysozoa</taxon>
        <taxon>Arthropoda</taxon>
        <taxon>Chelicerata</taxon>
        <taxon>Arachnida</taxon>
        <taxon>Acari</taxon>
        <taxon>Parasitiformes</taxon>
        <taxon>Ixodida</taxon>
        <taxon>Ixodoidea</taxon>
        <taxon>Ixodidae</taxon>
        <taxon>Rhipicephalinae</taxon>
        <taxon>Rhipicephalus</taxon>
        <taxon>Boophilus</taxon>
    </lineage>
</organism>
<name>A0A6G5AFT4_RHIMP</name>
<sequence>MTASHIDERDRNNLYLSIFCHGCSHVQCKNFSCNVFMYSLHPLQNTHIHTMPNLPSYKLARQMNERHLRNISLHKVMFHFIYTMKALPSLVQMVSTKCPLNTCSNSLVTPPSNDEHACLLSVM</sequence>
<protein>
    <submittedName>
        <fullName evidence="1">Uncharacterized protein</fullName>
    </submittedName>
</protein>
<accession>A0A6G5AFT4</accession>
<evidence type="ECO:0000313" key="1">
    <source>
        <dbReference type="EMBL" id="NIE49852.1"/>
    </source>
</evidence>